<dbReference type="Gene3D" id="3.40.50.1010">
    <property type="entry name" value="5'-nuclease"/>
    <property type="match status" value="1"/>
</dbReference>
<dbReference type="GO" id="GO:0016787">
    <property type="term" value="F:hydrolase activity"/>
    <property type="evidence" value="ECO:0007669"/>
    <property type="project" value="UniProtKB-KW"/>
</dbReference>
<keyword evidence="3" id="KW-0378">Hydrolase</keyword>
<dbReference type="GO" id="GO:0030688">
    <property type="term" value="C:preribosome, small subunit precursor"/>
    <property type="evidence" value="ECO:0007669"/>
    <property type="project" value="TreeGrafter"/>
</dbReference>
<evidence type="ECO:0000259" key="4">
    <source>
        <dbReference type="Pfam" id="PF17146"/>
    </source>
</evidence>
<dbReference type="GO" id="GO:0030490">
    <property type="term" value="P:maturation of SSU-rRNA"/>
    <property type="evidence" value="ECO:0007669"/>
    <property type="project" value="TreeGrafter"/>
</dbReference>
<keyword evidence="6" id="KW-1185">Reference proteome</keyword>
<dbReference type="STRING" id="299467.A0A443RVK5"/>
<accession>A0A443RVK5</accession>
<dbReference type="Proteomes" id="UP000288716">
    <property type="component" value="Unassembled WGS sequence"/>
</dbReference>
<protein>
    <recommendedName>
        <fullName evidence="4">Ribonuclease PIN domain-containing protein</fullName>
    </recommendedName>
</protein>
<feature type="domain" description="Ribonuclease PIN" evidence="4">
    <location>
        <begin position="25"/>
        <end position="71"/>
    </location>
</feature>
<name>A0A443RVK5_9ACAR</name>
<evidence type="ECO:0000313" key="6">
    <source>
        <dbReference type="Proteomes" id="UP000288716"/>
    </source>
</evidence>
<evidence type="ECO:0000256" key="1">
    <source>
        <dbReference type="ARBA" id="ARBA00022722"/>
    </source>
</evidence>
<dbReference type="EMBL" id="NCKV01026764">
    <property type="protein sequence ID" value="RWS19393.1"/>
    <property type="molecule type" value="Genomic_DNA"/>
</dbReference>
<keyword evidence="2" id="KW-0479">Metal-binding</keyword>
<evidence type="ECO:0000256" key="2">
    <source>
        <dbReference type="ARBA" id="ARBA00022723"/>
    </source>
</evidence>
<reference evidence="5 6" key="1">
    <citation type="journal article" date="2018" name="Gigascience">
        <title>Genomes of trombidid mites reveal novel predicted allergens and laterally-transferred genes associated with secondary metabolism.</title>
        <authorList>
            <person name="Dong X."/>
            <person name="Chaisiri K."/>
            <person name="Xia D."/>
            <person name="Armstrong S.D."/>
            <person name="Fang Y."/>
            <person name="Donnelly M.J."/>
            <person name="Kadowaki T."/>
            <person name="McGarry J.W."/>
            <person name="Darby A.C."/>
            <person name="Makepeace B.L."/>
        </authorList>
    </citation>
    <scope>NUCLEOTIDE SEQUENCE [LARGE SCALE GENOMIC DNA]</scope>
    <source>
        <strain evidence="5">UoL-UT</strain>
    </source>
</reference>
<sequence>MGGIDKQNQRKVNSSKMERKKIDYLVIDSGAFIKGTQLHELSDNLYTIHEVISEIKDKATKARLEALPYEL</sequence>
<dbReference type="InterPro" id="IPR033411">
    <property type="entry name" value="Ribonuclease_PIN"/>
</dbReference>
<dbReference type="InterPro" id="IPR039907">
    <property type="entry name" value="NOB1"/>
</dbReference>
<comment type="caution">
    <text evidence="5">The sequence shown here is derived from an EMBL/GenBank/DDBJ whole genome shotgun (WGS) entry which is preliminary data.</text>
</comment>
<organism evidence="5 6">
    <name type="scientific">Leptotrombidium deliense</name>
    <dbReference type="NCBI Taxonomy" id="299467"/>
    <lineage>
        <taxon>Eukaryota</taxon>
        <taxon>Metazoa</taxon>
        <taxon>Ecdysozoa</taxon>
        <taxon>Arthropoda</taxon>
        <taxon>Chelicerata</taxon>
        <taxon>Arachnida</taxon>
        <taxon>Acari</taxon>
        <taxon>Acariformes</taxon>
        <taxon>Trombidiformes</taxon>
        <taxon>Prostigmata</taxon>
        <taxon>Anystina</taxon>
        <taxon>Parasitengona</taxon>
        <taxon>Trombiculoidea</taxon>
        <taxon>Trombiculidae</taxon>
        <taxon>Leptotrombidium</taxon>
    </lineage>
</organism>
<dbReference type="PANTHER" id="PTHR12814">
    <property type="entry name" value="RNA-BINDING PROTEIN NOB1"/>
    <property type="match status" value="1"/>
</dbReference>
<dbReference type="Pfam" id="PF17146">
    <property type="entry name" value="PIN_6"/>
    <property type="match status" value="1"/>
</dbReference>
<dbReference type="VEuPathDB" id="VectorBase:LDEU012647"/>
<gene>
    <name evidence="5" type="ORF">B4U80_09272</name>
</gene>
<evidence type="ECO:0000256" key="3">
    <source>
        <dbReference type="ARBA" id="ARBA00022801"/>
    </source>
</evidence>
<dbReference type="AlphaFoldDB" id="A0A443RVK5"/>
<dbReference type="GO" id="GO:0046872">
    <property type="term" value="F:metal ion binding"/>
    <property type="evidence" value="ECO:0007669"/>
    <property type="project" value="UniProtKB-KW"/>
</dbReference>
<evidence type="ECO:0000313" key="5">
    <source>
        <dbReference type="EMBL" id="RWS19393.1"/>
    </source>
</evidence>
<dbReference type="OrthoDB" id="446759at2759"/>
<proteinExistence type="predicted"/>
<dbReference type="GO" id="GO:0004521">
    <property type="term" value="F:RNA endonuclease activity"/>
    <property type="evidence" value="ECO:0007669"/>
    <property type="project" value="TreeGrafter"/>
</dbReference>
<keyword evidence="1" id="KW-0540">Nuclease</keyword>
<dbReference type="PANTHER" id="PTHR12814:SF2">
    <property type="entry name" value="RNA-BINDING PROTEIN NOB1"/>
    <property type="match status" value="1"/>
</dbReference>